<dbReference type="SUPFAM" id="SSF55608">
    <property type="entry name" value="Homing endonucleases"/>
    <property type="match status" value="1"/>
</dbReference>
<name>A0A8S5V2D7_9CAUD</name>
<keyword evidence="2" id="KW-0255">Endonuclease</keyword>
<organism evidence="2">
    <name type="scientific">CrAss-like virus sp. ctelJ1</name>
    <dbReference type="NCBI Taxonomy" id="2825838"/>
    <lineage>
        <taxon>Viruses</taxon>
        <taxon>Duplodnaviria</taxon>
        <taxon>Heunggongvirae</taxon>
        <taxon>Uroviricota</taxon>
        <taxon>Caudoviricetes</taxon>
        <taxon>Crassvirales</taxon>
    </lineage>
</organism>
<feature type="domain" description="Homing endonuclease LAGLIDADG" evidence="1">
    <location>
        <begin position="11"/>
        <end position="186"/>
    </location>
</feature>
<keyword evidence="2" id="KW-0378">Hydrolase</keyword>
<evidence type="ECO:0000313" key="2">
    <source>
        <dbReference type="EMBL" id="DAG00860.1"/>
    </source>
</evidence>
<dbReference type="GO" id="GO:0004519">
    <property type="term" value="F:endonuclease activity"/>
    <property type="evidence" value="ECO:0007669"/>
    <property type="project" value="UniProtKB-KW"/>
</dbReference>
<dbReference type="Pfam" id="PF03161">
    <property type="entry name" value="LAGLIDADG_2"/>
    <property type="match status" value="1"/>
</dbReference>
<accession>A0A8S5V2D7</accession>
<evidence type="ECO:0000259" key="1">
    <source>
        <dbReference type="Pfam" id="PF03161"/>
    </source>
</evidence>
<dbReference type="InterPro" id="IPR027434">
    <property type="entry name" value="Homing_endonucl"/>
</dbReference>
<proteinExistence type="predicted"/>
<dbReference type="Gene3D" id="3.10.28.10">
    <property type="entry name" value="Homing endonucleases"/>
    <property type="match status" value="2"/>
</dbReference>
<protein>
    <submittedName>
        <fullName evidence="2">LAGLIDADG DNA endonuclease family</fullName>
    </submittedName>
</protein>
<reference evidence="2" key="1">
    <citation type="journal article" date="2021" name="Proc. Natl. Acad. Sci. U.S.A.">
        <title>A Catalog of Tens of Thousands of Viruses from Human Metagenomes Reveals Hidden Associations with Chronic Diseases.</title>
        <authorList>
            <person name="Tisza M.J."/>
            <person name="Buck C.B."/>
        </authorList>
    </citation>
    <scope>NUCLEOTIDE SEQUENCE</scope>
    <source>
        <strain evidence="2">CtelJ1</strain>
    </source>
</reference>
<dbReference type="InterPro" id="IPR004860">
    <property type="entry name" value="LAGLIDADG_dom"/>
</dbReference>
<keyword evidence="2" id="KW-0540">Nuclease</keyword>
<sequence>MKTKITKESRNLLIGMLLGDGTICSNNVYKLCHSIEQEDYLKWKIKLLNENGIRNNGLKYYTSSCGYNIGKTVCYTQLNIIPFIKVLRRVCYKSKKIIGNRKLLNRLSAQEIAIWYMDDGHINIRVNHGRPCGFYIKISTCEPKSEVQTIIDYFREVWNINFYMIHEGKKEDSYSLCCGTKEGLKFIDIIKPYVSQVPSMIHKITYDLTQRKKPL</sequence>
<dbReference type="EMBL" id="BK016184">
    <property type="protein sequence ID" value="DAG00860.1"/>
    <property type="molecule type" value="Genomic_DNA"/>
</dbReference>